<gene>
    <name evidence="1" type="ORF">HMPREF9696_00377</name>
</gene>
<reference evidence="1 2" key="1">
    <citation type="submission" date="2012-04" db="EMBL/GenBank/DDBJ databases">
        <title>The Genome Sequence of Afipia clevelandensis ATCC 49720.</title>
        <authorList>
            <consortium name="The Broad Institute Genome Sequencing Platform"/>
            <person name="Earl A."/>
            <person name="Ward D."/>
            <person name="Feldgarden M."/>
            <person name="Gevers D."/>
            <person name="Huys G."/>
            <person name="Walker B."/>
            <person name="Young S.K."/>
            <person name="Zeng Q."/>
            <person name="Gargeya S."/>
            <person name="Fitzgerald M."/>
            <person name="Haas B."/>
            <person name="Abouelleil A."/>
            <person name="Alvarado L."/>
            <person name="Arachchi H.M."/>
            <person name="Berlin A."/>
            <person name="Chapman S.B."/>
            <person name="Goldberg J."/>
            <person name="Griggs A."/>
            <person name="Gujja S."/>
            <person name="Hansen M."/>
            <person name="Howarth C."/>
            <person name="Imamovic A."/>
            <person name="Larimer J."/>
            <person name="McCowen C."/>
            <person name="Montmayeur A."/>
            <person name="Murphy C."/>
            <person name="Neiman D."/>
            <person name="Pearson M."/>
            <person name="Priest M."/>
            <person name="Roberts A."/>
            <person name="Saif S."/>
            <person name="Shea T."/>
            <person name="Sisk P."/>
            <person name="Sykes S."/>
            <person name="Wortman J."/>
            <person name="Nusbaum C."/>
            <person name="Birren B."/>
        </authorList>
    </citation>
    <scope>NUCLEOTIDE SEQUENCE [LARGE SCALE GENOMIC DNA]</scope>
    <source>
        <strain evidence="1 2">ATCC 49720</strain>
    </source>
</reference>
<dbReference type="Proteomes" id="UP000001095">
    <property type="component" value="Unassembled WGS sequence"/>
</dbReference>
<organism evidence="1 2">
    <name type="scientific">Afipia clevelandensis ATCC 49720</name>
    <dbReference type="NCBI Taxonomy" id="883079"/>
    <lineage>
        <taxon>Bacteria</taxon>
        <taxon>Pseudomonadati</taxon>
        <taxon>Pseudomonadota</taxon>
        <taxon>Alphaproteobacteria</taxon>
        <taxon>Hyphomicrobiales</taxon>
        <taxon>Nitrobacteraceae</taxon>
        <taxon>Afipia</taxon>
    </lineage>
</organism>
<dbReference type="AlphaFoldDB" id="K8PPV0"/>
<evidence type="ECO:0000313" key="2">
    <source>
        <dbReference type="Proteomes" id="UP000001095"/>
    </source>
</evidence>
<keyword evidence="2" id="KW-1185">Reference proteome</keyword>
<dbReference type="RefSeq" id="WP_002711243.1">
    <property type="nucleotide sequence ID" value="NZ_KB375281.1"/>
</dbReference>
<comment type="caution">
    <text evidence="1">The sequence shown here is derived from an EMBL/GenBank/DDBJ whole genome shotgun (WGS) entry which is preliminary data.</text>
</comment>
<dbReference type="OrthoDB" id="7846470at2"/>
<dbReference type="EMBL" id="AGWY01000001">
    <property type="protein sequence ID" value="EKS42834.1"/>
    <property type="molecule type" value="Genomic_DNA"/>
</dbReference>
<dbReference type="HOGENOM" id="CLU_118105_0_0_5"/>
<accession>K8PPV0</accession>
<evidence type="ECO:0000313" key="1">
    <source>
        <dbReference type="EMBL" id="EKS42834.1"/>
    </source>
</evidence>
<proteinExistence type="predicted"/>
<dbReference type="PATRIC" id="fig|883079.3.peg.390"/>
<protein>
    <submittedName>
        <fullName evidence="1">Uncharacterized protein</fullName>
    </submittedName>
</protein>
<name>K8PPV0_9BRAD</name>
<sequence>MAASQLPPKPDFEALAASAPATADRRTMILALIGNLVSSWSNNESLFIYVLMILLKTDQASAALTFATLNTTRARLDLIQRLAKIMIKDKALDRSLSKIIDRFNETTHVRNEFNHCMYIVDSGGQITHTQSMRIVQTKSSLQFGDMKPMDEARLKGMVKTIKEMTRINRDIWDILPRLESHLRPAADRVDDR</sequence>